<proteinExistence type="predicted"/>
<evidence type="ECO:0000313" key="2">
    <source>
        <dbReference type="Proteomes" id="UP001596303"/>
    </source>
</evidence>
<dbReference type="Proteomes" id="UP001596303">
    <property type="component" value="Unassembled WGS sequence"/>
</dbReference>
<name>A0ABW1SD50_9PROT</name>
<evidence type="ECO:0008006" key="3">
    <source>
        <dbReference type="Google" id="ProtNLM"/>
    </source>
</evidence>
<sequence>KLLVLIRIPEREFVMLTKYLAGALLASQIIVTPAAFAAIPNGSFQRSVQLRAFVPVVCRTTFTADYTTNHGVRSLGSVREFCNSSSGYRVIVEVGGSLEDAGTLYWGGQAFPITSGQIVVTDSIGPARLQRNIGYEPGQNSISQLSIRIEPKYT</sequence>
<feature type="non-terminal residue" evidence="1">
    <location>
        <position position="1"/>
    </location>
</feature>
<organism evidence="1 2">
    <name type="scientific">Ponticaulis profundi</name>
    <dbReference type="NCBI Taxonomy" id="2665222"/>
    <lineage>
        <taxon>Bacteria</taxon>
        <taxon>Pseudomonadati</taxon>
        <taxon>Pseudomonadota</taxon>
        <taxon>Alphaproteobacteria</taxon>
        <taxon>Hyphomonadales</taxon>
        <taxon>Hyphomonadaceae</taxon>
        <taxon>Ponticaulis</taxon>
    </lineage>
</organism>
<dbReference type="RefSeq" id="WP_377380595.1">
    <property type="nucleotide sequence ID" value="NZ_JBHSSW010000042.1"/>
</dbReference>
<evidence type="ECO:0000313" key="1">
    <source>
        <dbReference type="EMBL" id="MFC6199502.1"/>
    </source>
</evidence>
<accession>A0ABW1SD50</accession>
<comment type="caution">
    <text evidence="1">The sequence shown here is derived from an EMBL/GenBank/DDBJ whole genome shotgun (WGS) entry which is preliminary data.</text>
</comment>
<reference evidence="2" key="1">
    <citation type="journal article" date="2019" name="Int. J. Syst. Evol. Microbiol.">
        <title>The Global Catalogue of Microorganisms (GCM) 10K type strain sequencing project: providing services to taxonomists for standard genome sequencing and annotation.</title>
        <authorList>
            <consortium name="The Broad Institute Genomics Platform"/>
            <consortium name="The Broad Institute Genome Sequencing Center for Infectious Disease"/>
            <person name="Wu L."/>
            <person name="Ma J."/>
        </authorList>
    </citation>
    <scope>NUCLEOTIDE SEQUENCE [LARGE SCALE GENOMIC DNA]</scope>
    <source>
        <strain evidence="2">CGMCC-1.15741</strain>
    </source>
</reference>
<protein>
    <recommendedName>
        <fullName evidence="3">Spore coat protein U domain-containing protein</fullName>
    </recommendedName>
</protein>
<dbReference type="EMBL" id="JBHSSW010000042">
    <property type="protein sequence ID" value="MFC6199502.1"/>
    <property type="molecule type" value="Genomic_DNA"/>
</dbReference>
<keyword evidence="2" id="KW-1185">Reference proteome</keyword>
<gene>
    <name evidence="1" type="ORF">ACFQDM_15565</name>
</gene>